<protein>
    <submittedName>
        <fullName evidence="2">DUF397 domain-containing protein</fullName>
    </submittedName>
</protein>
<dbReference type="Proteomes" id="UP000179642">
    <property type="component" value="Unassembled WGS sequence"/>
</dbReference>
<name>A0A1S2NTJ9_9ACTN</name>
<dbReference type="Pfam" id="PF04149">
    <property type="entry name" value="DUF397"/>
    <property type="match status" value="1"/>
</dbReference>
<dbReference type="EMBL" id="MLYO01000160">
    <property type="protein sequence ID" value="OIJ84873.1"/>
    <property type="molecule type" value="Genomic_DNA"/>
</dbReference>
<reference evidence="2 3" key="1">
    <citation type="submission" date="2016-10" db="EMBL/GenBank/DDBJ databases">
        <title>Genome sequence of Streptomyces sp. MUSC 1.</title>
        <authorList>
            <person name="Lee L.-H."/>
            <person name="Ser H.-L."/>
            <person name="Law J.W.-F."/>
        </authorList>
    </citation>
    <scope>NUCLEOTIDE SEQUENCE [LARGE SCALE GENOMIC DNA]</scope>
    <source>
        <strain evidence="2 3">MUSC 1</strain>
    </source>
</reference>
<accession>A0A1S2NTJ9</accession>
<evidence type="ECO:0000313" key="3">
    <source>
        <dbReference type="Proteomes" id="UP000179642"/>
    </source>
</evidence>
<dbReference type="OrthoDB" id="3402668at2"/>
<keyword evidence="3" id="KW-1185">Reference proteome</keyword>
<organism evidence="2 3">
    <name type="scientific">Streptomyces monashensis</name>
    <dbReference type="NCBI Taxonomy" id="1678012"/>
    <lineage>
        <taxon>Bacteria</taxon>
        <taxon>Bacillati</taxon>
        <taxon>Actinomycetota</taxon>
        <taxon>Actinomycetes</taxon>
        <taxon>Kitasatosporales</taxon>
        <taxon>Streptomycetaceae</taxon>
        <taxon>Streptomyces</taxon>
    </lineage>
</organism>
<evidence type="ECO:0000259" key="1">
    <source>
        <dbReference type="Pfam" id="PF04149"/>
    </source>
</evidence>
<comment type="caution">
    <text evidence="2">The sequence shown here is derived from an EMBL/GenBank/DDBJ whole genome shotgun (WGS) entry which is preliminary data.</text>
</comment>
<proteinExistence type="predicted"/>
<feature type="domain" description="DUF397" evidence="1">
    <location>
        <begin position="6"/>
        <end position="59"/>
    </location>
</feature>
<dbReference type="RefSeq" id="WP_071386758.1">
    <property type="nucleotide sequence ID" value="NZ_MLYO01000160.1"/>
</dbReference>
<gene>
    <name evidence="2" type="ORF">BIV23_44920</name>
</gene>
<dbReference type="AlphaFoldDB" id="A0A1S2NTJ9"/>
<evidence type="ECO:0000313" key="2">
    <source>
        <dbReference type="EMBL" id="OIJ84873.1"/>
    </source>
</evidence>
<dbReference type="InterPro" id="IPR007278">
    <property type="entry name" value="DUF397"/>
</dbReference>
<sequence>MNTPDDWRKSSYSGSGDGNACVEIAATRIHIAIRDSKAPARAILTFTPTTFTPFLQHLKSTRPLSKEL</sequence>